<dbReference type="InterPro" id="IPR014347">
    <property type="entry name" value="Tautomerase/MIF_sf"/>
</dbReference>
<dbReference type="Proteomes" id="UP001165667">
    <property type="component" value="Unassembled WGS sequence"/>
</dbReference>
<dbReference type="PANTHER" id="PTHR38460:SF1">
    <property type="entry name" value="TAUTOMERASE YOLI-RELATED"/>
    <property type="match status" value="1"/>
</dbReference>
<keyword evidence="2" id="KW-1185">Reference proteome</keyword>
<evidence type="ECO:0000313" key="2">
    <source>
        <dbReference type="Proteomes" id="UP001165667"/>
    </source>
</evidence>
<dbReference type="EMBL" id="JAMOIM010000037">
    <property type="protein sequence ID" value="MCW6511997.1"/>
    <property type="molecule type" value="Genomic_DNA"/>
</dbReference>
<comment type="caution">
    <text evidence="1">The sequence shown here is derived from an EMBL/GenBank/DDBJ whole genome shotgun (WGS) entry which is preliminary data.</text>
</comment>
<dbReference type="RefSeq" id="WP_282588375.1">
    <property type="nucleotide sequence ID" value="NZ_JAMOIM010000037.1"/>
</dbReference>
<gene>
    <name evidence="1" type="ORF">M8523_29030</name>
</gene>
<sequence length="127" mass="14078">MPLARIDLIRGKSESYRQAIGEAVYQALLSIGVPEDDRFQVIHEHEPANFIFANSYLGVQHTDDLVIIQITFNEGRTTVQKQALYKAIAEGIHTATGLGIGDVFINLVEVKRENWSFGNGVAQYAST</sequence>
<reference evidence="1" key="1">
    <citation type="submission" date="2022-05" db="EMBL/GenBank/DDBJ databases">
        <authorList>
            <person name="Pankratov T."/>
        </authorList>
    </citation>
    <scope>NUCLEOTIDE SEQUENCE</scope>
    <source>
        <strain evidence="1">BP6-180914</strain>
    </source>
</reference>
<dbReference type="Gene3D" id="3.30.429.10">
    <property type="entry name" value="Macrophage Migration Inhibitory Factor"/>
    <property type="match status" value="1"/>
</dbReference>
<evidence type="ECO:0000313" key="1">
    <source>
        <dbReference type="EMBL" id="MCW6511997.1"/>
    </source>
</evidence>
<proteinExistence type="predicted"/>
<dbReference type="InterPro" id="IPR037479">
    <property type="entry name" value="Tauto_MSAD"/>
</dbReference>
<name>A0AA41Z9Y7_9HYPH</name>
<accession>A0AA41Z9Y7</accession>
<organism evidence="1 2">
    <name type="scientific">Lichenifustis flavocetrariae</name>
    <dbReference type="NCBI Taxonomy" id="2949735"/>
    <lineage>
        <taxon>Bacteria</taxon>
        <taxon>Pseudomonadati</taxon>
        <taxon>Pseudomonadota</taxon>
        <taxon>Alphaproteobacteria</taxon>
        <taxon>Hyphomicrobiales</taxon>
        <taxon>Lichenihabitantaceae</taxon>
        <taxon>Lichenifustis</taxon>
    </lineage>
</organism>
<protein>
    <submittedName>
        <fullName evidence="1">Tautomerase family protein</fullName>
    </submittedName>
</protein>
<dbReference type="PANTHER" id="PTHR38460">
    <property type="entry name" value="TAUTOMERASE YOLI-RELATED"/>
    <property type="match status" value="1"/>
</dbReference>
<dbReference type="Pfam" id="PF14552">
    <property type="entry name" value="Tautomerase_2"/>
    <property type="match status" value="1"/>
</dbReference>
<dbReference type="AlphaFoldDB" id="A0AA41Z9Y7"/>
<dbReference type="SUPFAM" id="SSF55331">
    <property type="entry name" value="Tautomerase/MIF"/>
    <property type="match status" value="1"/>
</dbReference>